<sequence>MKEIELLSETDSNITNNSFEDEVGFVDQMDYINEIDNINEIDYDNVVNLENSDLKRQKIEEEQSETEASTSTFTKKSNKAVCEKCKAIKNGKKCRYTINTEGSTSNIKHHLLNIHGLTETTILDLCNKRINKATAIDWLKAKSFLNIEYELLKSDELEANIQNNLEENKKNKLLHAMYSFNLQKEEQKNSFSVLSQLAKKYLKIATTFTSSEWLFLDTRNIMTNKRTCLSSKLFETIVFLKRNIKVANSLFPNNN</sequence>
<dbReference type="OrthoDB" id="10057873at2759"/>
<dbReference type="AlphaFoldDB" id="A0A9N9IQ08"/>
<accession>A0A9N9IQ08</accession>
<organism evidence="2 3">
    <name type="scientific">Cetraspora pellucida</name>
    <dbReference type="NCBI Taxonomy" id="1433469"/>
    <lineage>
        <taxon>Eukaryota</taxon>
        <taxon>Fungi</taxon>
        <taxon>Fungi incertae sedis</taxon>
        <taxon>Mucoromycota</taxon>
        <taxon>Glomeromycotina</taxon>
        <taxon>Glomeromycetes</taxon>
        <taxon>Diversisporales</taxon>
        <taxon>Gigasporaceae</taxon>
        <taxon>Cetraspora</taxon>
    </lineage>
</organism>
<comment type="caution">
    <text evidence="2">The sequence shown here is derived from an EMBL/GenBank/DDBJ whole genome shotgun (WGS) entry which is preliminary data.</text>
</comment>
<dbReference type="GO" id="GO:0046983">
    <property type="term" value="F:protein dimerization activity"/>
    <property type="evidence" value="ECO:0007669"/>
    <property type="project" value="InterPro"/>
</dbReference>
<gene>
    <name evidence="2" type="ORF">CPELLU_LOCUS14336</name>
</gene>
<proteinExistence type="predicted"/>
<dbReference type="Pfam" id="PF05699">
    <property type="entry name" value="Dimer_Tnp_hAT"/>
    <property type="match status" value="1"/>
</dbReference>
<dbReference type="InterPro" id="IPR012337">
    <property type="entry name" value="RNaseH-like_sf"/>
</dbReference>
<name>A0A9N9IQ08_9GLOM</name>
<evidence type="ECO:0000313" key="3">
    <source>
        <dbReference type="Proteomes" id="UP000789759"/>
    </source>
</evidence>
<feature type="domain" description="HAT C-terminal dimerisation" evidence="1">
    <location>
        <begin position="186"/>
        <end position="244"/>
    </location>
</feature>
<reference evidence="2" key="1">
    <citation type="submission" date="2021-06" db="EMBL/GenBank/DDBJ databases">
        <authorList>
            <person name="Kallberg Y."/>
            <person name="Tangrot J."/>
            <person name="Rosling A."/>
        </authorList>
    </citation>
    <scope>NUCLEOTIDE SEQUENCE</scope>
    <source>
        <strain evidence="2">FL966</strain>
    </source>
</reference>
<dbReference type="SUPFAM" id="SSF53098">
    <property type="entry name" value="Ribonuclease H-like"/>
    <property type="match status" value="1"/>
</dbReference>
<dbReference type="InterPro" id="IPR008906">
    <property type="entry name" value="HATC_C_dom"/>
</dbReference>
<evidence type="ECO:0000259" key="1">
    <source>
        <dbReference type="Pfam" id="PF05699"/>
    </source>
</evidence>
<dbReference type="Proteomes" id="UP000789759">
    <property type="component" value="Unassembled WGS sequence"/>
</dbReference>
<evidence type="ECO:0000313" key="2">
    <source>
        <dbReference type="EMBL" id="CAG8745249.1"/>
    </source>
</evidence>
<dbReference type="EMBL" id="CAJVQA010016829">
    <property type="protein sequence ID" value="CAG8745249.1"/>
    <property type="molecule type" value="Genomic_DNA"/>
</dbReference>
<keyword evidence="3" id="KW-1185">Reference proteome</keyword>
<protein>
    <submittedName>
        <fullName evidence="2">15244_t:CDS:1</fullName>
    </submittedName>
</protein>